<dbReference type="InterPro" id="IPR019874">
    <property type="entry name" value="RF_methyltr_PrmC"/>
</dbReference>
<evidence type="ECO:0000313" key="8">
    <source>
        <dbReference type="EMBL" id="OGL98893.1"/>
    </source>
</evidence>
<evidence type="ECO:0000256" key="5">
    <source>
        <dbReference type="ARBA" id="ARBA00048391"/>
    </source>
</evidence>
<dbReference type="InterPro" id="IPR004556">
    <property type="entry name" value="HemK-like"/>
</dbReference>
<dbReference type="Pfam" id="PF17827">
    <property type="entry name" value="PrmC_N"/>
    <property type="match status" value="1"/>
</dbReference>
<dbReference type="EMBL" id="MGFE01000012">
    <property type="protein sequence ID" value="OGL98893.1"/>
    <property type="molecule type" value="Genomic_DNA"/>
</dbReference>
<comment type="caution">
    <text evidence="8">The sequence shown here is derived from an EMBL/GenBank/DDBJ whole genome shotgun (WGS) entry which is preliminary data.</text>
</comment>
<dbReference type="PANTHER" id="PTHR18895">
    <property type="entry name" value="HEMK METHYLTRANSFERASE"/>
    <property type="match status" value="1"/>
</dbReference>
<accession>A0A1F7W7W3</accession>
<evidence type="ECO:0000256" key="1">
    <source>
        <dbReference type="ARBA" id="ARBA00012771"/>
    </source>
</evidence>
<protein>
    <recommendedName>
        <fullName evidence="1">peptide chain release factor N(5)-glutamine methyltransferase</fullName>
        <ecNumber evidence="1">2.1.1.297</ecNumber>
    </recommendedName>
</protein>
<comment type="catalytic activity">
    <reaction evidence="5">
        <text>L-glutaminyl-[peptide chain release factor] + S-adenosyl-L-methionine = N(5)-methyl-L-glutaminyl-[peptide chain release factor] + S-adenosyl-L-homocysteine + H(+)</text>
        <dbReference type="Rhea" id="RHEA:42896"/>
        <dbReference type="Rhea" id="RHEA-COMP:10271"/>
        <dbReference type="Rhea" id="RHEA-COMP:10272"/>
        <dbReference type="ChEBI" id="CHEBI:15378"/>
        <dbReference type="ChEBI" id="CHEBI:30011"/>
        <dbReference type="ChEBI" id="CHEBI:57856"/>
        <dbReference type="ChEBI" id="CHEBI:59789"/>
        <dbReference type="ChEBI" id="CHEBI:61891"/>
        <dbReference type="EC" id="2.1.1.297"/>
    </reaction>
</comment>
<dbReference type="InterPro" id="IPR050320">
    <property type="entry name" value="N5-glutamine_MTase"/>
</dbReference>
<keyword evidence="4" id="KW-0949">S-adenosyl-L-methionine</keyword>
<dbReference type="GO" id="GO:0032259">
    <property type="term" value="P:methylation"/>
    <property type="evidence" value="ECO:0007669"/>
    <property type="project" value="UniProtKB-KW"/>
</dbReference>
<dbReference type="EC" id="2.1.1.297" evidence="1"/>
<name>A0A1F7W7W3_9BACT</name>
<dbReference type="AlphaFoldDB" id="A0A1F7W7W3"/>
<dbReference type="SUPFAM" id="SSF53335">
    <property type="entry name" value="S-adenosyl-L-methionine-dependent methyltransferases"/>
    <property type="match status" value="1"/>
</dbReference>
<evidence type="ECO:0000256" key="2">
    <source>
        <dbReference type="ARBA" id="ARBA00022603"/>
    </source>
</evidence>
<dbReference type="Gene3D" id="1.10.8.10">
    <property type="entry name" value="DNA helicase RuvA subunit, C-terminal domain"/>
    <property type="match status" value="1"/>
</dbReference>
<keyword evidence="2 8" id="KW-0489">Methyltransferase</keyword>
<evidence type="ECO:0000259" key="7">
    <source>
        <dbReference type="Pfam" id="PF17827"/>
    </source>
</evidence>
<sequence>MLVMEALQWANDALKRHIDKTDDGGRLDSPMLDAEVLLAAVLNANKPWLFTHLDHRLTAEQEERFHEHVKRRTTHEPVAYIIGYREFFKRRFQVNRFVLIPRPATEVLVERALAAADGPERDHTVFADVGTGSGAIAVTLAAESQLPVFATDTSKQALAVAKANAEEHHVEELVDLKHGDLIEPIVRIFKSVAATHPQTFRHLVLCANLPYLTDFQVDTGQRDVRDFEPREALVAGRDGLDAYWNLFRQLKRHRGVLPKRLTALIEIDPSQRQSIVDLIRHDFPAAKPHIENDLEGFARVVLTAL</sequence>
<dbReference type="CDD" id="cd02440">
    <property type="entry name" value="AdoMet_MTases"/>
    <property type="match status" value="1"/>
</dbReference>
<dbReference type="NCBIfam" id="TIGR03534">
    <property type="entry name" value="RF_mod_PrmC"/>
    <property type="match status" value="1"/>
</dbReference>
<dbReference type="PANTHER" id="PTHR18895:SF74">
    <property type="entry name" value="MTRF1L RELEASE FACTOR GLUTAMINE METHYLTRANSFERASE"/>
    <property type="match status" value="1"/>
</dbReference>
<dbReference type="Pfam" id="PF05175">
    <property type="entry name" value="MTS"/>
    <property type="match status" value="1"/>
</dbReference>
<gene>
    <name evidence="8" type="ORF">A2304_04035</name>
</gene>
<dbReference type="Proteomes" id="UP000176501">
    <property type="component" value="Unassembled WGS sequence"/>
</dbReference>
<dbReference type="Gene3D" id="3.40.50.150">
    <property type="entry name" value="Vaccinia Virus protein VP39"/>
    <property type="match status" value="1"/>
</dbReference>
<reference evidence="8 9" key="1">
    <citation type="journal article" date="2016" name="Nat. Commun.">
        <title>Thousands of microbial genomes shed light on interconnected biogeochemical processes in an aquifer system.</title>
        <authorList>
            <person name="Anantharaman K."/>
            <person name="Brown C.T."/>
            <person name="Hug L.A."/>
            <person name="Sharon I."/>
            <person name="Castelle C.J."/>
            <person name="Probst A.J."/>
            <person name="Thomas B.C."/>
            <person name="Singh A."/>
            <person name="Wilkins M.J."/>
            <person name="Karaoz U."/>
            <person name="Brodie E.L."/>
            <person name="Williams K.H."/>
            <person name="Hubbard S.S."/>
            <person name="Banfield J.F."/>
        </authorList>
    </citation>
    <scope>NUCLEOTIDE SEQUENCE [LARGE SCALE GENOMIC DNA]</scope>
</reference>
<dbReference type="GO" id="GO:0102559">
    <property type="term" value="F:peptide chain release factor N(5)-glutamine methyltransferase activity"/>
    <property type="evidence" value="ECO:0007669"/>
    <property type="project" value="UniProtKB-EC"/>
</dbReference>
<dbReference type="InterPro" id="IPR007848">
    <property type="entry name" value="Small_mtfrase_dom"/>
</dbReference>
<evidence type="ECO:0000256" key="3">
    <source>
        <dbReference type="ARBA" id="ARBA00022679"/>
    </source>
</evidence>
<feature type="domain" description="Methyltransferase small" evidence="6">
    <location>
        <begin position="122"/>
        <end position="186"/>
    </location>
</feature>
<evidence type="ECO:0000313" key="9">
    <source>
        <dbReference type="Proteomes" id="UP000176501"/>
    </source>
</evidence>
<dbReference type="NCBIfam" id="TIGR00536">
    <property type="entry name" value="hemK_fam"/>
    <property type="match status" value="1"/>
</dbReference>
<feature type="domain" description="Release factor glutamine methyltransferase N-terminal" evidence="7">
    <location>
        <begin position="5"/>
        <end position="83"/>
    </location>
</feature>
<proteinExistence type="predicted"/>
<evidence type="ECO:0000256" key="4">
    <source>
        <dbReference type="ARBA" id="ARBA00022691"/>
    </source>
</evidence>
<dbReference type="InterPro" id="IPR029063">
    <property type="entry name" value="SAM-dependent_MTases_sf"/>
</dbReference>
<evidence type="ECO:0000259" key="6">
    <source>
        <dbReference type="Pfam" id="PF05175"/>
    </source>
</evidence>
<keyword evidence="3 8" id="KW-0808">Transferase</keyword>
<dbReference type="InterPro" id="IPR040758">
    <property type="entry name" value="PrmC_N"/>
</dbReference>
<organism evidence="8 9">
    <name type="scientific">Candidatus Uhrbacteria bacterium RIFOXYB2_FULL_57_15</name>
    <dbReference type="NCBI Taxonomy" id="1802422"/>
    <lineage>
        <taxon>Bacteria</taxon>
        <taxon>Candidatus Uhriibacteriota</taxon>
    </lineage>
</organism>